<keyword evidence="5 6" id="KW-0472">Membrane</keyword>
<dbReference type="InterPro" id="IPR020846">
    <property type="entry name" value="MFS_dom"/>
</dbReference>
<feature type="transmembrane region" description="Helical" evidence="6">
    <location>
        <begin position="416"/>
        <end position="436"/>
    </location>
</feature>
<comment type="subcellular location">
    <subcellularLocation>
        <location evidence="1">Membrane</location>
        <topology evidence="1">Multi-pass membrane protein</topology>
    </subcellularLocation>
</comment>
<proteinExistence type="predicted"/>
<feature type="transmembrane region" description="Helical" evidence="6">
    <location>
        <begin position="344"/>
        <end position="362"/>
    </location>
</feature>
<dbReference type="PANTHER" id="PTHR23505:SF79">
    <property type="entry name" value="PROTEIN SPINSTER"/>
    <property type="match status" value="1"/>
</dbReference>
<feature type="transmembrane region" description="Helical" evidence="6">
    <location>
        <begin position="289"/>
        <end position="309"/>
    </location>
</feature>
<evidence type="ECO:0000256" key="6">
    <source>
        <dbReference type="SAM" id="Phobius"/>
    </source>
</evidence>
<dbReference type="Proteomes" id="UP001138757">
    <property type="component" value="Unassembled WGS sequence"/>
</dbReference>
<accession>A0A9X1ISD5</accession>
<comment type="caution">
    <text evidence="8">The sequence shown here is derived from an EMBL/GenBank/DDBJ whole genome shotgun (WGS) entry which is preliminary data.</text>
</comment>
<dbReference type="PANTHER" id="PTHR23505">
    <property type="entry name" value="SPINSTER"/>
    <property type="match status" value="1"/>
</dbReference>
<dbReference type="InterPro" id="IPR011701">
    <property type="entry name" value="MFS"/>
</dbReference>
<evidence type="ECO:0000256" key="1">
    <source>
        <dbReference type="ARBA" id="ARBA00004141"/>
    </source>
</evidence>
<feature type="transmembrane region" description="Helical" evidence="6">
    <location>
        <begin position="198"/>
        <end position="219"/>
    </location>
</feature>
<feature type="transmembrane region" description="Helical" evidence="6">
    <location>
        <begin position="321"/>
        <end position="338"/>
    </location>
</feature>
<dbReference type="EMBL" id="JAHGAW010000010">
    <property type="protein sequence ID" value="MBT2188338.1"/>
    <property type="molecule type" value="Genomic_DNA"/>
</dbReference>
<dbReference type="AlphaFoldDB" id="A0A9X1ISD5"/>
<reference evidence="8" key="1">
    <citation type="submission" date="2021-05" db="EMBL/GenBank/DDBJ databases">
        <title>Genome of Sphingobium sp. strain.</title>
        <authorList>
            <person name="Fan R."/>
        </authorList>
    </citation>
    <scope>NUCLEOTIDE SEQUENCE</scope>
    <source>
        <strain evidence="8">H33</strain>
    </source>
</reference>
<keyword evidence="2" id="KW-0813">Transport</keyword>
<evidence type="ECO:0000259" key="7">
    <source>
        <dbReference type="PROSITE" id="PS50850"/>
    </source>
</evidence>
<feature type="transmembrane region" description="Helical" evidence="6">
    <location>
        <begin position="93"/>
        <end position="113"/>
    </location>
</feature>
<evidence type="ECO:0000256" key="5">
    <source>
        <dbReference type="ARBA" id="ARBA00023136"/>
    </source>
</evidence>
<dbReference type="GO" id="GO:0022857">
    <property type="term" value="F:transmembrane transporter activity"/>
    <property type="evidence" value="ECO:0007669"/>
    <property type="project" value="InterPro"/>
</dbReference>
<dbReference type="SUPFAM" id="SSF103473">
    <property type="entry name" value="MFS general substrate transporter"/>
    <property type="match status" value="1"/>
</dbReference>
<dbReference type="RefSeq" id="WP_214624594.1">
    <property type="nucleotide sequence ID" value="NZ_JAHGAW010000010.1"/>
</dbReference>
<evidence type="ECO:0000256" key="3">
    <source>
        <dbReference type="ARBA" id="ARBA00022692"/>
    </source>
</evidence>
<feature type="transmembrane region" description="Helical" evidence="6">
    <location>
        <begin position="249"/>
        <end position="269"/>
    </location>
</feature>
<evidence type="ECO:0000313" key="9">
    <source>
        <dbReference type="Proteomes" id="UP001138757"/>
    </source>
</evidence>
<evidence type="ECO:0000256" key="4">
    <source>
        <dbReference type="ARBA" id="ARBA00022989"/>
    </source>
</evidence>
<protein>
    <submittedName>
        <fullName evidence="8">MFS transporter</fullName>
    </submittedName>
</protein>
<feature type="transmembrane region" description="Helical" evidence="6">
    <location>
        <begin position="383"/>
        <end position="404"/>
    </location>
</feature>
<feature type="transmembrane region" description="Helical" evidence="6">
    <location>
        <begin position="167"/>
        <end position="186"/>
    </location>
</feature>
<feature type="domain" description="Major facilitator superfamily (MFS) profile" evidence="7">
    <location>
        <begin position="28"/>
        <end position="439"/>
    </location>
</feature>
<evidence type="ECO:0000256" key="2">
    <source>
        <dbReference type="ARBA" id="ARBA00022448"/>
    </source>
</evidence>
<evidence type="ECO:0000313" key="8">
    <source>
        <dbReference type="EMBL" id="MBT2188338.1"/>
    </source>
</evidence>
<feature type="transmembrane region" description="Helical" evidence="6">
    <location>
        <begin position="23"/>
        <end position="41"/>
    </location>
</feature>
<dbReference type="GO" id="GO:0016020">
    <property type="term" value="C:membrane"/>
    <property type="evidence" value="ECO:0007669"/>
    <property type="project" value="UniProtKB-SubCell"/>
</dbReference>
<dbReference type="Gene3D" id="1.20.1250.20">
    <property type="entry name" value="MFS general substrate transporter like domains"/>
    <property type="match status" value="1"/>
</dbReference>
<keyword evidence="4 6" id="KW-1133">Transmembrane helix</keyword>
<gene>
    <name evidence="8" type="ORF">KK488_15385</name>
</gene>
<dbReference type="PROSITE" id="PS50850">
    <property type="entry name" value="MFS"/>
    <property type="match status" value="1"/>
</dbReference>
<keyword evidence="9" id="KW-1185">Reference proteome</keyword>
<organism evidence="8 9">
    <name type="scientific">Sphingobium nicotianae</name>
    <dbReference type="NCBI Taxonomy" id="2782607"/>
    <lineage>
        <taxon>Bacteria</taxon>
        <taxon>Pseudomonadati</taxon>
        <taxon>Pseudomonadota</taxon>
        <taxon>Alphaproteobacteria</taxon>
        <taxon>Sphingomonadales</taxon>
        <taxon>Sphingomonadaceae</taxon>
        <taxon>Sphingobium</taxon>
    </lineage>
</organism>
<dbReference type="InterPro" id="IPR036259">
    <property type="entry name" value="MFS_trans_sf"/>
</dbReference>
<dbReference type="InterPro" id="IPR044770">
    <property type="entry name" value="MFS_spinster-like"/>
</dbReference>
<sequence>MTTIPVEADAPGSPSSRPGRKLVYGWGAVLLVCGITIFGQLDRGIMALLVEPIKADTRFTDTQISLLLGLAYSMTYMCAGLPMARVADTGKRVLLLLLALIVWSSGTLFCGISQNFWQFFVARGVVGAGEAVKGPTTTSLITDQVPREALTRAMGIYNLAVQFGESLALIIGGLLIAFVATLPIYHVPVIGELHSWRLVYLIFAVPGIAYALIFMATVGEPQRRGRKFRKAAPIREVVRFLTRGKEGRVAIPYFVSLCLSSVFLLGAGAWRPSFYERTYHVSPAVFGPFTGTAMLITAPIGVIIGTWIYERLSKRYDDANVRMVIVLDAIMIPFGIAGPLMPNFTLAIASSVFANLILMMGSPARSTIMQLITPNEMRAQVNAVMMFTIGVVGGIGPTVIALITDHVFGDESMLRYSLMIGAAICYPLTVAMFLIARKPFGELNRKAREEEAAMLAQPAGEASTPAV</sequence>
<dbReference type="Pfam" id="PF07690">
    <property type="entry name" value="MFS_1"/>
    <property type="match status" value="1"/>
</dbReference>
<feature type="transmembrane region" description="Helical" evidence="6">
    <location>
        <begin position="62"/>
        <end position="87"/>
    </location>
</feature>
<keyword evidence="3 6" id="KW-0812">Transmembrane</keyword>
<name>A0A9X1ISD5_9SPHN</name>